<dbReference type="Proteomes" id="UP000180252">
    <property type="component" value="Unassembled WGS sequence"/>
</dbReference>
<keyword evidence="4" id="KW-1185">Reference proteome</keyword>
<dbReference type="GO" id="GO:0004803">
    <property type="term" value="F:transposase activity"/>
    <property type="evidence" value="ECO:0007669"/>
    <property type="project" value="InterPro"/>
</dbReference>
<evidence type="ECO:0000313" key="1">
    <source>
        <dbReference type="EMBL" id="OHT45308.1"/>
    </source>
</evidence>
<evidence type="ECO:0000313" key="4">
    <source>
        <dbReference type="Proteomes" id="UP000198319"/>
    </source>
</evidence>
<gene>
    <name evidence="2" type="ORF">B0A71_16405</name>
    <name evidence="1" type="ORF">BHE19_05535</name>
</gene>
<organism evidence="1 3">
    <name type="scientific">Flavobacterium tructae</name>
    <dbReference type="NCBI Taxonomy" id="1114873"/>
    <lineage>
        <taxon>Bacteria</taxon>
        <taxon>Pseudomonadati</taxon>
        <taxon>Bacteroidota</taxon>
        <taxon>Flavobacteriia</taxon>
        <taxon>Flavobacteriales</taxon>
        <taxon>Flavobacteriaceae</taxon>
        <taxon>Flavobacterium</taxon>
    </lineage>
</organism>
<dbReference type="SUPFAM" id="SSF46689">
    <property type="entry name" value="Homeodomain-like"/>
    <property type="match status" value="1"/>
</dbReference>
<proteinExistence type="predicted"/>
<dbReference type="GO" id="GO:0006313">
    <property type="term" value="P:DNA transposition"/>
    <property type="evidence" value="ECO:0007669"/>
    <property type="project" value="InterPro"/>
</dbReference>
<dbReference type="GO" id="GO:0003677">
    <property type="term" value="F:DNA binding"/>
    <property type="evidence" value="ECO:0007669"/>
    <property type="project" value="InterPro"/>
</dbReference>
<dbReference type="Pfam" id="PF01527">
    <property type="entry name" value="HTH_Tnp_1"/>
    <property type="match status" value="1"/>
</dbReference>
<evidence type="ECO:0008006" key="5">
    <source>
        <dbReference type="Google" id="ProtNLM"/>
    </source>
</evidence>
<evidence type="ECO:0000313" key="3">
    <source>
        <dbReference type="Proteomes" id="UP000180252"/>
    </source>
</evidence>
<dbReference type="OrthoDB" id="9815231at2"/>
<dbReference type="EMBL" id="MIKE01000022">
    <property type="protein sequence ID" value="OHT45308.1"/>
    <property type="molecule type" value="Genomic_DNA"/>
</dbReference>
<accession>A0A1S1J6D9</accession>
<dbReference type="RefSeq" id="WP_070906614.1">
    <property type="nucleotide sequence ID" value="NZ_JASTTY010000004.1"/>
</dbReference>
<dbReference type="Proteomes" id="UP000198319">
    <property type="component" value="Unassembled WGS sequence"/>
</dbReference>
<dbReference type="InterPro" id="IPR009057">
    <property type="entry name" value="Homeodomain-like_sf"/>
</dbReference>
<dbReference type="STRING" id="1278819.BHE19_05535"/>
<reference evidence="2 4" key="3">
    <citation type="submission" date="2016-11" db="EMBL/GenBank/DDBJ databases">
        <title>Whole genomes of Flavobacteriaceae.</title>
        <authorList>
            <person name="Stine C."/>
            <person name="Li C."/>
            <person name="Tadesse D."/>
        </authorList>
    </citation>
    <scope>NUCLEOTIDE SEQUENCE [LARGE SCALE GENOMIC DNA]</scope>
    <source>
        <strain evidence="2 4">ATCC BAA-2541</strain>
    </source>
</reference>
<evidence type="ECO:0000313" key="2">
    <source>
        <dbReference type="EMBL" id="OXB17749.1"/>
    </source>
</evidence>
<dbReference type="AlphaFoldDB" id="A0A1S1J6D9"/>
<name>A0A1S1J6D9_9FLAO</name>
<comment type="caution">
    <text evidence="1">The sequence shown here is derived from an EMBL/GenBank/DDBJ whole genome shotgun (WGS) entry which is preliminary data.</text>
</comment>
<reference evidence="1" key="1">
    <citation type="submission" date="2016-09" db="EMBL/GenBank/DDBJ databases">
        <authorList>
            <person name="Capua I."/>
            <person name="De Benedictis P."/>
            <person name="Joannis T."/>
            <person name="Lombin L.H."/>
            <person name="Cattoli G."/>
        </authorList>
    </citation>
    <scope>NUCLEOTIDE SEQUENCE [LARGE SCALE GENOMIC DNA]</scope>
    <source>
        <strain evidence="1">MSU</strain>
    </source>
</reference>
<dbReference type="EMBL" id="MUHG01000024">
    <property type="protein sequence ID" value="OXB17749.1"/>
    <property type="molecule type" value="Genomic_DNA"/>
</dbReference>
<reference evidence="3" key="2">
    <citation type="submission" date="2016-09" db="EMBL/GenBank/DDBJ databases">
        <authorList>
            <person name="Chen S."/>
            <person name="Walker E."/>
        </authorList>
    </citation>
    <scope>NUCLEOTIDE SEQUENCE [LARGE SCALE GENOMIC DNA]</scope>
    <source>
        <strain evidence="3">MSU</strain>
    </source>
</reference>
<protein>
    <recommendedName>
        <fullName evidence="5">Transposase</fullName>
    </recommendedName>
</protein>
<sequence length="151" mass="17941">MEKPKQKYTLEFKLKVVELSNRYYSIIRAAKEVNTSPENIRRWKVQLQDGILGKKKKQAAPNRLLQLKILRKELTKVQMERDILRKAAHILSGDTITKFKFIKQHRDHYPIANTCQILEVSKISYYYWDNRKSAKRTLLVLINIVKLVNLF</sequence>
<dbReference type="InterPro" id="IPR002514">
    <property type="entry name" value="Transposase_8"/>
</dbReference>